<dbReference type="RefSeq" id="WP_246904100.1">
    <property type="nucleotide sequence ID" value="NZ_JALJRB010000005.1"/>
</dbReference>
<proteinExistence type="predicted"/>
<dbReference type="EMBL" id="JALJRB010000005">
    <property type="protein sequence ID" value="MCJ8500229.1"/>
    <property type="molecule type" value="Genomic_DNA"/>
</dbReference>
<sequence>MSEHPVHTHPDPRCRELFARMSEYLDNELDGSLCREIEAHLERCHACKVCMTTLQRTVALCRQAGKAQVPDSLSRRLRELIGTLAKP</sequence>
<dbReference type="InterPro" id="IPR041916">
    <property type="entry name" value="Anti_sigma_zinc_sf"/>
</dbReference>
<keyword evidence="3" id="KW-1185">Reference proteome</keyword>
<dbReference type="AlphaFoldDB" id="A0AA41R1D6"/>
<dbReference type="InterPro" id="IPR027383">
    <property type="entry name" value="Znf_put"/>
</dbReference>
<name>A0AA41R1D6_9BACT</name>
<protein>
    <submittedName>
        <fullName evidence="2">Anti-sigma factor</fullName>
    </submittedName>
</protein>
<organism evidence="2 3">
    <name type="scientific">Desulfatitalea alkaliphila</name>
    <dbReference type="NCBI Taxonomy" id="2929485"/>
    <lineage>
        <taxon>Bacteria</taxon>
        <taxon>Pseudomonadati</taxon>
        <taxon>Thermodesulfobacteriota</taxon>
        <taxon>Desulfobacteria</taxon>
        <taxon>Desulfobacterales</taxon>
        <taxon>Desulfosarcinaceae</taxon>
        <taxon>Desulfatitalea</taxon>
    </lineage>
</organism>
<feature type="domain" description="Putative zinc-finger" evidence="1">
    <location>
        <begin position="14"/>
        <end position="47"/>
    </location>
</feature>
<comment type="caution">
    <text evidence="2">The sequence shown here is derived from an EMBL/GenBank/DDBJ whole genome shotgun (WGS) entry which is preliminary data.</text>
</comment>
<evidence type="ECO:0000313" key="2">
    <source>
        <dbReference type="EMBL" id="MCJ8500229.1"/>
    </source>
</evidence>
<dbReference type="Pfam" id="PF13490">
    <property type="entry name" value="zf-HC2"/>
    <property type="match status" value="1"/>
</dbReference>
<dbReference type="Gene3D" id="1.10.10.1320">
    <property type="entry name" value="Anti-sigma factor, zinc-finger domain"/>
    <property type="match status" value="1"/>
</dbReference>
<evidence type="ECO:0000313" key="3">
    <source>
        <dbReference type="Proteomes" id="UP001165427"/>
    </source>
</evidence>
<reference evidence="2" key="1">
    <citation type="submission" date="2022-04" db="EMBL/GenBank/DDBJ databases">
        <title>Desulfatitalea alkaliphila sp. nov., a novel anaerobic sulfate-reducing bacterium isolated from terrestrial mud volcano, Taman Peninsula, Russia.</title>
        <authorList>
            <person name="Khomyakova M.A."/>
            <person name="Merkel A.Y."/>
            <person name="Slobodkin A.I."/>
        </authorList>
    </citation>
    <scope>NUCLEOTIDE SEQUENCE</scope>
    <source>
        <strain evidence="2">M08but</strain>
    </source>
</reference>
<evidence type="ECO:0000259" key="1">
    <source>
        <dbReference type="Pfam" id="PF13490"/>
    </source>
</evidence>
<dbReference type="Proteomes" id="UP001165427">
    <property type="component" value="Unassembled WGS sequence"/>
</dbReference>
<accession>A0AA41R1D6</accession>
<gene>
    <name evidence="2" type="ORF">MRX98_06555</name>
</gene>